<feature type="compositionally biased region" description="Gly residues" evidence="1">
    <location>
        <begin position="36"/>
        <end position="45"/>
    </location>
</feature>
<proteinExistence type="predicted"/>
<dbReference type="Proteomes" id="UP000608522">
    <property type="component" value="Unassembled WGS sequence"/>
</dbReference>
<evidence type="ECO:0000313" key="2">
    <source>
        <dbReference type="EMBL" id="GHI82418.1"/>
    </source>
</evidence>
<gene>
    <name evidence="2" type="ORF">Sspor_79790</name>
</gene>
<protein>
    <submittedName>
        <fullName evidence="2">Uncharacterized protein</fullName>
    </submittedName>
</protein>
<evidence type="ECO:0000313" key="3">
    <source>
        <dbReference type="Proteomes" id="UP000608522"/>
    </source>
</evidence>
<keyword evidence="3" id="KW-1185">Reference proteome</keyword>
<organism evidence="2 3">
    <name type="scientific">Streptomyces spororaveus</name>
    <dbReference type="NCBI Taxonomy" id="284039"/>
    <lineage>
        <taxon>Bacteria</taxon>
        <taxon>Bacillati</taxon>
        <taxon>Actinomycetota</taxon>
        <taxon>Actinomycetes</taxon>
        <taxon>Kitasatosporales</taxon>
        <taxon>Streptomycetaceae</taxon>
        <taxon>Streptomyces</taxon>
    </lineage>
</organism>
<evidence type="ECO:0000256" key="1">
    <source>
        <dbReference type="SAM" id="MobiDB-lite"/>
    </source>
</evidence>
<feature type="region of interest" description="Disordered" evidence="1">
    <location>
        <begin position="35"/>
        <end position="75"/>
    </location>
</feature>
<dbReference type="EMBL" id="BNED01000005">
    <property type="protein sequence ID" value="GHI82418.1"/>
    <property type="molecule type" value="Genomic_DNA"/>
</dbReference>
<name>A0ABQ3TPU7_9ACTN</name>
<accession>A0ABQ3TPU7</accession>
<reference evidence="3" key="1">
    <citation type="submission" date="2023-07" db="EMBL/GenBank/DDBJ databases">
        <title>Whole genome shotgun sequence of Streptomyces spororaveus NBRC 15456.</title>
        <authorList>
            <person name="Komaki H."/>
            <person name="Tamura T."/>
        </authorList>
    </citation>
    <scope>NUCLEOTIDE SEQUENCE [LARGE SCALE GENOMIC DNA]</scope>
    <source>
        <strain evidence="3">NBRC 15456</strain>
    </source>
</reference>
<sequence length="75" mass="7038">MCGCAAGTPLSARQSTAGSTVLANAICTAPSYATGARGGGAGAPGSGPTMQASGTEEGGVGTYPTGMGPQRHPIV</sequence>
<comment type="caution">
    <text evidence="2">The sequence shown here is derived from an EMBL/GenBank/DDBJ whole genome shotgun (WGS) entry which is preliminary data.</text>
</comment>